<evidence type="ECO:0000256" key="7">
    <source>
        <dbReference type="ARBA" id="ARBA00023054"/>
    </source>
</evidence>
<dbReference type="GO" id="GO:0005730">
    <property type="term" value="C:nucleolus"/>
    <property type="evidence" value="ECO:0007669"/>
    <property type="project" value="UniProtKB-SubCell"/>
</dbReference>
<dbReference type="PANTHER" id="PTHR13557">
    <property type="entry name" value="COILED-COIL DOMAIN-CONTAINING PROTEIN 86"/>
    <property type="match status" value="1"/>
</dbReference>
<dbReference type="EMBL" id="HACM01001543">
    <property type="protein sequence ID" value="CRZ01985.1"/>
    <property type="molecule type" value="Transcribed_RNA"/>
</dbReference>
<feature type="non-terminal residue" evidence="11">
    <location>
        <position position="1"/>
    </location>
</feature>
<keyword evidence="7" id="KW-0175">Coiled coil</keyword>
<comment type="function">
    <text evidence="9">Required for proper chromosome segregation during mitosis and error-free mitotic progression.</text>
</comment>
<accession>A0A0H5QIS0</accession>
<keyword evidence="6" id="KW-0164">Citrullination</keyword>
<protein>
    <recommendedName>
        <fullName evidence="3">Coiled-coil domain-containing protein 86</fullName>
    </recommendedName>
</protein>
<evidence type="ECO:0000256" key="1">
    <source>
        <dbReference type="ARBA" id="ARBA00004286"/>
    </source>
</evidence>
<feature type="region of interest" description="Disordered" evidence="10">
    <location>
        <begin position="78"/>
        <end position="100"/>
    </location>
</feature>
<organism evidence="11">
    <name type="scientific">Spongospora subterranea</name>
    <dbReference type="NCBI Taxonomy" id="70186"/>
    <lineage>
        <taxon>Eukaryota</taxon>
        <taxon>Sar</taxon>
        <taxon>Rhizaria</taxon>
        <taxon>Endomyxa</taxon>
        <taxon>Phytomyxea</taxon>
        <taxon>Plasmodiophorida</taxon>
        <taxon>Plasmodiophoridae</taxon>
        <taxon>Spongospora</taxon>
    </lineage>
</organism>
<evidence type="ECO:0000313" key="11">
    <source>
        <dbReference type="EMBL" id="CRZ01985.1"/>
    </source>
</evidence>
<comment type="subcellular location">
    <subcellularLocation>
        <location evidence="1">Chromosome</location>
    </subcellularLocation>
    <subcellularLocation>
        <location evidence="2">Nucleus</location>
        <location evidence="2">Nucleolus</location>
    </subcellularLocation>
</comment>
<keyword evidence="8" id="KW-0539">Nucleus</keyword>
<evidence type="ECO:0000256" key="6">
    <source>
        <dbReference type="ARBA" id="ARBA00022934"/>
    </source>
</evidence>
<feature type="compositionally biased region" description="Basic residues" evidence="10">
    <location>
        <begin position="81"/>
        <end position="90"/>
    </location>
</feature>
<feature type="region of interest" description="Disordered" evidence="10">
    <location>
        <begin position="1"/>
        <end position="25"/>
    </location>
</feature>
<evidence type="ECO:0000256" key="5">
    <source>
        <dbReference type="ARBA" id="ARBA00022553"/>
    </source>
</evidence>
<evidence type="ECO:0000256" key="2">
    <source>
        <dbReference type="ARBA" id="ARBA00004604"/>
    </source>
</evidence>
<feature type="compositionally biased region" description="Basic and acidic residues" evidence="10">
    <location>
        <begin position="91"/>
        <end position="100"/>
    </location>
</feature>
<dbReference type="AlphaFoldDB" id="A0A0H5QIS0"/>
<reference evidence="11" key="1">
    <citation type="submission" date="2015-04" db="EMBL/GenBank/DDBJ databases">
        <title>The genome sequence of the plant pathogenic Rhizarian Plasmodiophora brassicae reveals insights in its biotrophic life cycle and the origin of chitin synthesis.</title>
        <authorList>
            <person name="Schwelm A."/>
            <person name="Fogelqvist J."/>
            <person name="Knaust A."/>
            <person name="Julke S."/>
            <person name="Lilja T."/>
            <person name="Dhandapani V."/>
            <person name="Bonilla-Rosso G."/>
            <person name="Karlsson M."/>
            <person name="Shevchenko A."/>
            <person name="Choi S.R."/>
            <person name="Kim H.G."/>
            <person name="Park J.Y."/>
            <person name="Lim Y.P."/>
            <person name="Ludwig-Muller J."/>
            <person name="Dixelius C."/>
        </authorList>
    </citation>
    <scope>NUCLEOTIDE SEQUENCE</scope>
    <source>
        <tissue evidence="11">Potato root galls</tissue>
    </source>
</reference>
<keyword evidence="4" id="KW-0158">Chromosome</keyword>
<sequence>RVAASPMTMELETPQPSDIPRTQPVNGRVWKTIQKQRHSAMKQSSARMNFVERQKRKEEIAAGKQQHHAFIEQIKQEKAEMKRRRDQKRKAKEENEKKSEVVQTITDTRKIKKMTKKQLKLVRKQ</sequence>
<evidence type="ECO:0000256" key="4">
    <source>
        <dbReference type="ARBA" id="ARBA00022454"/>
    </source>
</evidence>
<dbReference type="InterPro" id="IPR026570">
    <property type="entry name" value="CCDC86"/>
</dbReference>
<dbReference type="GO" id="GO:0005694">
    <property type="term" value="C:chromosome"/>
    <property type="evidence" value="ECO:0007669"/>
    <property type="project" value="UniProtKB-SubCell"/>
</dbReference>
<keyword evidence="5" id="KW-0597">Phosphoprotein</keyword>
<evidence type="ECO:0000256" key="9">
    <source>
        <dbReference type="ARBA" id="ARBA00093307"/>
    </source>
</evidence>
<proteinExistence type="predicted"/>
<evidence type="ECO:0000256" key="8">
    <source>
        <dbReference type="ARBA" id="ARBA00023242"/>
    </source>
</evidence>
<evidence type="ECO:0000256" key="10">
    <source>
        <dbReference type="SAM" id="MobiDB-lite"/>
    </source>
</evidence>
<name>A0A0H5QIS0_9EUKA</name>
<evidence type="ECO:0000256" key="3">
    <source>
        <dbReference type="ARBA" id="ARBA00016738"/>
    </source>
</evidence>
<dbReference type="PANTHER" id="PTHR13557:SF1">
    <property type="entry name" value="COILED-COIL DOMAIN-CONTAINING PROTEIN 86"/>
    <property type="match status" value="1"/>
</dbReference>